<dbReference type="Proteomes" id="UP000034539">
    <property type="component" value="Unassembled WGS sequence"/>
</dbReference>
<dbReference type="PANTHER" id="PTHR34322">
    <property type="entry name" value="TRANSPOSASE, Y1_TNP DOMAIN-CONTAINING"/>
    <property type="match status" value="1"/>
</dbReference>
<sequence>MPRKNSRKEYLENGYYHLYNRGVEKRLIFQDGQDYNIFFYFLQNYLDPKKKTDSVTGLTDKMNLSGEIDLLSFCLMPNHFHFLLRQTVSDGIKKLMQRVFTSYVMYFNKKYRRVGPLFQGVYKAVLVESDEYLLYLSKYIHRNPISLRVRPLKGSDPQKITNDLKFYSYSSYSNYLGLKRSDWIKSHPILDYFSSSLSKTSKTQSYKFFVEETENSLELPMSLCIDSEEEL</sequence>
<evidence type="ECO:0000313" key="3">
    <source>
        <dbReference type="Proteomes" id="UP000034539"/>
    </source>
</evidence>
<dbReference type="AlphaFoldDB" id="A0A0G0SHN4"/>
<dbReference type="SMART" id="SM01321">
    <property type="entry name" value="Y1_Tnp"/>
    <property type="match status" value="1"/>
</dbReference>
<dbReference type="GO" id="GO:0004803">
    <property type="term" value="F:transposase activity"/>
    <property type="evidence" value="ECO:0007669"/>
    <property type="project" value="InterPro"/>
</dbReference>
<dbReference type="GO" id="GO:0003677">
    <property type="term" value="F:DNA binding"/>
    <property type="evidence" value="ECO:0007669"/>
    <property type="project" value="InterPro"/>
</dbReference>
<dbReference type="EMBL" id="LBXN01000004">
    <property type="protein sequence ID" value="KKR34225.1"/>
    <property type="molecule type" value="Genomic_DNA"/>
</dbReference>
<dbReference type="SUPFAM" id="SSF143422">
    <property type="entry name" value="Transposase IS200-like"/>
    <property type="match status" value="1"/>
</dbReference>
<reference evidence="2 3" key="1">
    <citation type="journal article" date="2015" name="Nature">
        <title>rRNA introns, odd ribosomes, and small enigmatic genomes across a large radiation of phyla.</title>
        <authorList>
            <person name="Brown C.T."/>
            <person name="Hug L.A."/>
            <person name="Thomas B.C."/>
            <person name="Sharon I."/>
            <person name="Castelle C.J."/>
            <person name="Singh A."/>
            <person name="Wilkins M.J."/>
            <person name="Williams K.H."/>
            <person name="Banfield J.F."/>
        </authorList>
    </citation>
    <scope>NUCLEOTIDE SEQUENCE [LARGE SCALE GENOMIC DNA]</scope>
</reference>
<organism evidence="2 3">
    <name type="scientific">Candidatus Gottesmanbacteria bacterium GW2011_GWC2_39_8</name>
    <dbReference type="NCBI Taxonomy" id="1618450"/>
    <lineage>
        <taxon>Bacteria</taxon>
        <taxon>Candidatus Gottesmaniibacteriota</taxon>
    </lineage>
</organism>
<dbReference type="Gene3D" id="3.30.70.1290">
    <property type="entry name" value="Transposase IS200-like"/>
    <property type="match status" value="1"/>
</dbReference>
<comment type="caution">
    <text evidence="2">The sequence shown here is derived from an EMBL/GenBank/DDBJ whole genome shotgun (WGS) entry which is preliminary data.</text>
</comment>
<name>A0A0G0SHN4_9BACT</name>
<dbReference type="Pfam" id="PF01797">
    <property type="entry name" value="Y1_Tnp"/>
    <property type="match status" value="1"/>
</dbReference>
<feature type="domain" description="Transposase IS200-like" evidence="1">
    <location>
        <begin position="11"/>
        <end position="143"/>
    </location>
</feature>
<evidence type="ECO:0000259" key="1">
    <source>
        <dbReference type="SMART" id="SM01321"/>
    </source>
</evidence>
<protein>
    <recommendedName>
        <fullName evidence="1">Transposase IS200-like domain-containing protein</fullName>
    </recommendedName>
</protein>
<dbReference type="InterPro" id="IPR036515">
    <property type="entry name" value="Transposase_17_sf"/>
</dbReference>
<dbReference type="InterPro" id="IPR002686">
    <property type="entry name" value="Transposase_17"/>
</dbReference>
<dbReference type="GO" id="GO:0006313">
    <property type="term" value="P:DNA transposition"/>
    <property type="evidence" value="ECO:0007669"/>
    <property type="project" value="InterPro"/>
</dbReference>
<proteinExistence type="predicted"/>
<gene>
    <name evidence="2" type="ORF">UT63_C0004G0012</name>
</gene>
<dbReference type="PANTHER" id="PTHR34322:SF2">
    <property type="entry name" value="TRANSPOSASE IS200-LIKE DOMAIN-CONTAINING PROTEIN"/>
    <property type="match status" value="1"/>
</dbReference>
<evidence type="ECO:0000313" key="2">
    <source>
        <dbReference type="EMBL" id="KKR34225.1"/>
    </source>
</evidence>
<accession>A0A0G0SHN4</accession>